<dbReference type="InterPro" id="IPR000945">
    <property type="entry name" value="DBH-like"/>
</dbReference>
<dbReference type="GO" id="GO:0042420">
    <property type="term" value="P:dopamine catabolic process"/>
    <property type="evidence" value="ECO:0007669"/>
    <property type="project" value="TreeGrafter"/>
</dbReference>
<dbReference type="AlphaFoldDB" id="A0A8J2KKZ8"/>
<dbReference type="EMBL" id="CAJVCH010332295">
    <property type="protein sequence ID" value="CAG7787134.1"/>
    <property type="molecule type" value="Genomic_DNA"/>
</dbReference>
<accession>A0A8J2KKZ8</accession>
<comment type="caution">
    <text evidence="3">The sequence shown here is derived from an EMBL/GenBank/DDBJ whole genome shotgun (WGS) entry which is preliminary data.</text>
</comment>
<evidence type="ECO:0000313" key="4">
    <source>
        <dbReference type="Proteomes" id="UP000708208"/>
    </source>
</evidence>
<reference evidence="3" key="1">
    <citation type="submission" date="2021-06" db="EMBL/GenBank/DDBJ databases">
        <authorList>
            <person name="Hodson N. C."/>
            <person name="Mongue J. A."/>
            <person name="Jaron S. K."/>
        </authorList>
    </citation>
    <scope>NUCLEOTIDE SEQUENCE</scope>
</reference>
<dbReference type="InterPro" id="IPR045266">
    <property type="entry name" value="DOH_DOMON"/>
</dbReference>
<sequence>MEYSDIVIGGVRHGKPYILDCHGEGNWKPVVDKSQDWQLRSASENGTHTTLEVSRVFNTCDNDDLPINNDTTKFIWSIGTTDDLEHHQRRGSASVIILNPVTPPVNITESQVWEMNVKTKLPAMETTYWCTAHKSPPYTSKRHIIGFKVKLETEESRNHTHHLILHQCRASSEDLIQLYESILRTPGGLCYDDNNISNMRQACQHFIYGWAVGADPLYLPENVGVPLNEYGLPEYFLLEIHYDNPNKLPGISYETGIVAYTTTNLREHDAGVLRVGHETYPTMIIPPNTSNFVIAGHCGSYCTQSRLPNEGINVFTVFLHSHLAGRKMKLRQFRNGTELPWIAYDNHYDFNYQQNRLLPDYRNIFKGDHLTYECTDDSSNRLPPQAKKLNGTTFGIP</sequence>
<dbReference type="GO" id="GO:0006589">
    <property type="term" value="P:octopamine biosynthetic process"/>
    <property type="evidence" value="ECO:0007669"/>
    <property type="project" value="TreeGrafter"/>
</dbReference>
<keyword evidence="4" id="KW-1185">Reference proteome</keyword>
<dbReference type="GO" id="GO:0042421">
    <property type="term" value="P:norepinephrine biosynthetic process"/>
    <property type="evidence" value="ECO:0007669"/>
    <property type="project" value="TreeGrafter"/>
</dbReference>
<dbReference type="Pfam" id="PF01082">
    <property type="entry name" value="Cu2_monooxygen"/>
    <property type="match status" value="1"/>
</dbReference>
<dbReference type="InterPro" id="IPR005018">
    <property type="entry name" value="DOMON_domain"/>
</dbReference>
<comment type="similarity">
    <text evidence="1">Belongs to the copper type II ascorbate-dependent monooxygenase family.</text>
</comment>
<dbReference type="InterPro" id="IPR000323">
    <property type="entry name" value="Cu2_ascorb_mOase_N"/>
</dbReference>
<evidence type="ECO:0000259" key="2">
    <source>
        <dbReference type="PROSITE" id="PS50836"/>
    </source>
</evidence>
<evidence type="ECO:0000256" key="1">
    <source>
        <dbReference type="ARBA" id="ARBA00010676"/>
    </source>
</evidence>
<name>A0A8J2KKZ8_9HEXA</name>
<dbReference type="GO" id="GO:0005507">
    <property type="term" value="F:copper ion binding"/>
    <property type="evidence" value="ECO:0007669"/>
    <property type="project" value="InterPro"/>
</dbReference>
<dbReference type="GO" id="GO:0005615">
    <property type="term" value="C:extracellular space"/>
    <property type="evidence" value="ECO:0007669"/>
    <property type="project" value="TreeGrafter"/>
</dbReference>
<dbReference type="InterPro" id="IPR024548">
    <property type="entry name" value="Cu2_monoox_C"/>
</dbReference>
<dbReference type="CDD" id="cd09631">
    <property type="entry name" value="DOMON_DOH"/>
    <property type="match status" value="1"/>
</dbReference>
<dbReference type="PANTHER" id="PTHR10157:SF23">
    <property type="entry name" value="MOXD1 HOMOLOG 1"/>
    <property type="match status" value="1"/>
</dbReference>
<proteinExistence type="inferred from homology"/>
<dbReference type="PANTHER" id="PTHR10157">
    <property type="entry name" value="DOPAMINE BETA HYDROXYLASE RELATED"/>
    <property type="match status" value="1"/>
</dbReference>
<dbReference type="Proteomes" id="UP000708208">
    <property type="component" value="Unassembled WGS sequence"/>
</dbReference>
<dbReference type="OrthoDB" id="10003276at2759"/>
<organism evidence="3 4">
    <name type="scientific">Allacma fusca</name>
    <dbReference type="NCBI Taxonomy" id="39272"/>
    <lineage>
        <taxon>Eukaryota</taxon>
        <taxon>Metazoa</taxon>
        <taxon>Ecdysozoa</taxon>
        <taxon>Arthropoda</taxon>
        <taxon>Hexapoda</taxon>
        <taxon>Collembola</taxon>
        <taxon>Symphypleona</taxon>
        <taxon>Sminthuridae</taxon>
        <taxon>Allacma</taxon>
    </lineage>
</organism>
<dbReference type="Pfam" id="PF03712">
    <property type="entry name" value="Cu2_monoox_C"/>
    <property type="match status" value="1"/>
</dbReference>
<dbReference type="GO" id="GO:0004500">
    <property type="term" value="F:dopamine beta-monooxygenase activity"/>
    <property type="evidence" value="ECO:0007669"/>
    <property type="project" value="InterPro"/>
</dbReference>
<feature type="domain" description="DOMON" evidence="2">
    <location>
        <begin position="1"/>
        <end position="79"/>
    </location>
</feature>
<dbReference type="Pfam" id="PF03351">
    <property type="entry name" value="DOMON"/>
    <property type="match status" value="1"/>
</dbReference>
<protein>
    <recommendedName>
        <fullName evidence="2">DOMON domain-containing protein</fullName>
    </recommendedName>
</protein>
<evidence type="ECO:0000313" key="3">
    <source>
        <dbReference type="EMBL" id="CAG7787134.1"/>
    </source>
</evidence>
<dbReference type="GO" id="GO:0030667">
    <property type="term" value="C:secretory granule membrane"/>
    <property type="evidence" value="ECO:0007669"/>
    <property type="project" value="TreeGrafter"/>
</dbReference>
<gene>
    <name evidence="3" type="ORF">AFUS01_LOCUS25652</name>
</gene>
<dbReference type="PROSITE" id="PS50836">
    <property type="entry name" value="DOMON"/>
    <property type="match status" value="1"/>
</dbReference>